<dbReference type="PANTHER" id="PTHR33096:SF1">
    <property type="entry name" value="CXC1-LIKE CYSTEINE CLUSTER ASSOCIATED WITH KDZ TRANSPOSASES DOMAIN-CONTAINING PROTEIN"/>
    <property type="match status" value="1"/>
</dbReference>
<organism evidence="1 2">
    <name type="scientific">Exidia glandulosa HHB12029</name>
    <dbReference type="NCBI Taxonomy" id="1314781"/>
    <lineage>
        <taxon>Eukaryota</taxon>
        <taxon>Fungi</taxon>
        <taxon>Dikarya</taxon>
        <taxon>Basidiomycota</taxon>
        <taxon>Agaricomycotina</taxon>
        <taxon>Agaricomycetes</taxon>
        <taxon>Auriculariales</taxon>
        <taxon>Exidiaceae</taxon>
        <taxon>Exidia</taxon>
    </lineage>
</organism>
<accession>A0A165BV34</accession>
<sequence length="276" mass="30603">QAAGEHPVLSVIRAGMMPCSPVIPSVAISMGILELYYRVRSHAPRLGIQPFVRGLCDKYMCHYRPYLREQFALAFDMYLAVQREVQHRLDVALGHDGPNWRALNACAPCSYKLEDEPPLEIDGQLAMDGGTAMKRSAAAGLADGRVFDTDYRIAPQEVDLYANEVKKRKQVSDIDPSSWVTLNEPGEPGDDAPKPSVCAHRWKNAKAEHHKTAPGMYDQTGVFVCVCRHGLVLWFAEMIRSGELAKYPLSIIARMISAGMRCKECGYDIGCAFQGT</sequence>
<keyword evidence="2" id="KW-1185">Reference proteome</keyword>
<proteinExistence type="predicted"/>
<dbReference type="Pfam" id="PF18758">
    <property type="entry name" value="KDZ"/>
    <property type="match status" value="1"/>
</dbReference>
<protein>
    <recommendedName>
        <fullName evidence="3">CxC2-like cysteine cluster KDZ transposase-associated domain-containing protein</fullName>
    </recommendedName>
</protein>
<gene>
    <name evidence="1" type="ORF">EXIGLDRAFT_574156</name>
</gene>
<feature type="non-terminal residue" evidence="1">
    <location>
        <position position="276"/>
    </location>
</feature>
<dbReference type="OrthoDB" id="2665372at2759"/>
<evidence type="ECO:0000313" key="1">
    <source>
        <dbReference type="EMBL" id="KZV81292.1"/>
    </source>
</evidence>
<dbReference type="InterPro" id="IPR040521">
    <property type="entry name" value="KDZ"/>
</dbReference>
<reference evidence="1 2" key="1">
    <citation type="journal article" date="2016" name="Mol. Biol. Evol.">
        <title>Comparative Genomics of Early-Diverging Mushroom-Forming Fungi Provides Insights into the Origins of Lignocellulose Decay Capabilities.</title>
        <authorList>
            <person name="Nagy L.G."/>
            <person name="Riley R."/>
            <person name="Tritt A."/>
            <person name="Adam C."/>
            <person name="Daum C."/>
            <person name="Floudas D."/>
            <person name="Sun H."/>
            <person name="Yadav J.S."/>
            <person name="Pangilinan J."/>
            <person name="Larsson K.H."/>
            <person name="Matsuura K."/>
            <person name="Barry K."/>
            <person name="Labutti K."/>
            <person name="Kuo R."/>
            <person name="Ohm R.A."/>
            <person name="Bhattacharya S.S."/>
            <person name="Shirouzu T."/>
            <person name="Yoshinaga Y."/>
            <person name="Martin F.M."/>
            <person name="Grigoriev I.V."/>
            <person name="Hibbett D.S."/>
        </authorList>
    </citation>
    <scope>NUCLEOTIDE SEQUENCE [LARGE SCALE GENOMIC DNA]</scope>
    <source>
        <strain evidence="1 2">HHB12029</strain>
    </source>
</reference>
<feature type="non-terminal residue" evidence="1">
    <location>
        <position position="1"/>
    </location>
</feature>
<name>A0A165BV34_EXIGL</name>
<dbReference type="InParanoid" id="A0A165BV34"/>
<dbReference type="AlphaFoldDB" id="A0A165BV34"/>
<dbReference type="PANTHER" id="PTHR33096">
    <property type="entry name" value="CXC2 DOMAIN-CONTAINING PROTEIN"/>
    <property type="match status" value="1"/>
</dbReference>
<dbReference type="Proteomes" id="UP000077266">
    <property type="component" value="Unassembled WGS sequence"/>
</dbReference>
<evidence type="ECO:0000313" key="2">
    <source>
        <dbReference type="Proteomes" id="UP000077266"/>
    </source>
</evidence>
<evidence type="ECO:0008006" key="3">
    <source>
        <dbReference type="Google" id="ProtNLM"/>
    </source>
</evidence>
<dbReference type="EMBL" id="KV426402">
    <property type="protein sequence ID" value="KZV81292.1"/>
    <property type="molecule type" value="Genomic_DNA"/>
</dbReference>